<name>A0A8T2SNP8_CERRI</name>
<dbReference type="InterPro" id="IPR007612">
    <property type="entry name" value="LOR"/>
</dbReference>
<dbReference type="PANTHER" id="PTHR31087">
    <property type="match status" value="1"/>
</dbReference>
<sequence length="192" mass="21693">MHAVGSKVVVVGERFCAPFAVELDVSQKSALKSDFEVRDPQNRLVFKLDSHALSLHDKKVLVDQDGNPILCAHKAKLISAHEKWEASLGDKYDEEKKLFWLQKAKVMQFKTHLEVFLPSNPGPNPDFTVKGDFLERQVQIFCGEDSIIAEVKRKMTASNVLMDKHSFVVTVWPNVDQAFIATLVVVMDEIQD</sequence>
<comment type="similarity">
    <text evidence="1">Belongs to the LOR family.</text>
</comment>
<dbReference type="InterPro" id="IPR038595">
    <property type="entry name" value="LOR_sf"/>
</dbReference>
<evidence type="ECO:0000313" key="2">
    <source>
        <dbReference type="EMBL" id="KAH7352615.1"/>
    </source>
</evidence>
<comment type="caution">
    <text evidence="2">The sequence shown here is derived from an EMBL/GenBank/DDBJ whole genome shotgun (WGS) entry which is preliminary data.</text>
</comment>
<dbReference type="OMA" id="PICTLRP"/>
<reference evidence="2" key="1">
    <citation type="submission" date="2021-08" db="EMBL/GenBank/DDBJ databases">
        <title>WGS assembly of Ceratopteris richardii.</title>
        <authorList>
            <person name="Marchant D.B."/>
            <person name="Chen G."/>
            <person name="Jenkins J."/>
            <person name="Shu S."/>
            <person name="Leebens-Mack J."/>
            <person name="Grimwood J."/>
            <person name="Schmutz J."/>
            <person name="Soltis P."/>
            <person name="Soltis D."/>
            <person name="Chen Z.-H."/>
        </authorList>
    </citation>
    <scope>NUCLEOTIDE SEQUENCE</scope>
    <source>
        <strain evidence="2">Whitten #5841</strain>
        <tissue evidence="2">Leaf</tissue>
    </source>
</reference>
<evidence type="ECO:0000313" key="3">
    <source>
        <dbReference type="Proteomes" id="UP000825935"/>
    </source>
</evidence>
<dbReference type="Pfam" id="PF04525">
    <property type="entry name" value="LOR"/>
    <property type="match status" value="1"/>
</dbReference>
<gene>
    <name evidence="2" type="ORF">KP509_19G054100</name>
</gene>
<dbReference type="SUPFAM" id="SSF54518">
    <property type="entry name" value="Tubby C-terminal domain-like"/>
    <property type="match status" value="1"/>
</dbReference>
<accession>A0A8T2SNP8</accession>
<dbReference type="Gene3D" id="2.40.160.200">
    <property type="entry name" value="LURP1-related"/>
    <property type="match status" value="1"/>
</dbReference>
<dbReference type="OrthoDB" id="97518at2759"/>
<dbReference type="AlphaFoldDB" id="A0A8T2SNP8"/>
<dbReference type="Proteomes" id="UP000825935">
    <property type="component" value="Chromosome 19"/>
</dbReference>
<organism evidence="2 3">
    <name type="scientific">Ceratopteris richardii</name>
    <name type="common">Triangle waterfern</name>
    <dbReference type="NCBI Taxonomy" id="49495"/>
    <lineage>
        <taxon>Eukaryota</taxon>
        <taxon>Viridiplantae</taxon>
        <taxon>Streptophyta</taxon>
        <taxon>Embryophyta</taxon>
        <taxon>Tracheophyta</taxon>
        <taxon>Polypodiopsida</taxon>
        <taxon>Polypodiidae</taxon>
        <taxon>Polypodiales</taxon>
        <taxon>Pteridineae</taxon>
        <taxon>Pteridaceae</taxon>
        <taxon>Parkerioideae</taxon>
        <taxon>Ceratopteris</taxon>
    </lineage>
</organism>
<protein>
    <submittedName>
        <fullName evidence="2">Uncharacterized protein</fullName>
    </submittedName>
</protein>
<dbReference type="PANTHER" id="PTHR31087:SF85">
    <property type="entry name" value="PROTEIN LURP-ONE-RELATED 7"/>
    <property type="match status" value="1"/>
</dbReference>
<keyword evidence="3" id="KW-1185">Reference proteome</keyword>
<evidence type="ECO:0000256" key="1">
    <source>
        <dbReference type="ARBA" id="ARBA00005437"/>
    </source>
</evidence>
<dbReference type="InterPro" id="IPR025659">
    <property type="entry name" value="Tubby-like_C"/>
</dbReference>
<dbReference type="EMBL" id="CM035424">
    <property type="protein sequence ID" value="KAH7352615.1"/>
    <property type="molecule type" value="Genomic_DNA"/>
</dbReference>
<proteinExistence type="inferred from homology"/>